<dbReference type="EnsemblMetazoa" id="tetur02g06560.1">
    <property type="protein sequence ID" value="tetur02g06560.1"/>
    <property type="gene ID" value="tetur02g06560"/>
</dbReference>
<dbReference type="Proteomes" id="UP000015104">
    <property type="component" value="Unassembled WGS sequence"/>
</dbReference>
<dbReference type="Gene3D" id="3.10.450.10">
    <property type="match status" value="1"/>
</dbReference>
<name>T1JW12_TETUR</name>
<dbReference type="InterPro" id="IPR046350">
    <property type="entry name" value="Cystatin_sf"/>
</dbReference>
<sequence length="137" mass="15730">MKSDKYKKIVTKMKFFMLTVCLFGTVFAKSLSTEWTPLPSDDPTVVKFANLAVADINGKEKLFYNKLIQIKEAKSSKAKFYVFKVIVGKTDCPIRGPYTDACQIKDDAPRKECSVYYYYNTVEWKHGTYTCDELKSS</sequence>
<dbReference type="HOGENOM" id="CLU_118168_4_0_1"/>
<accession>T1JW12</accession>
<keyword evidence="3" id="KW-1185">Reference proteome</keyword>
<organism evidence="2 3">
    <name type="scientific">Tetranychus urticae</name>
    <name type="common">Two-spotted spider mite</name>
    <dbReference type="NCBI Taxonomy" id="32264"/>
    <lineage>
        <taxon>Eukaryota</taxon>
        <taxon>Metazoa</taxon>
        <taxon>Ecdysozoa</taxon>
        <taxon>Arthropoda</taxon>
        <taxon>Chelicerata</taxon>
        <taxon>Arachnida</taxon>
        <taxon>Acari</taxon>
        <taxon>Acariformes</taxon>
        <taxon>Trombidiformes</taxon>
        <taxon>Prostigmata</taxon>
        <taxon>Eleutherengona</taxon>
        <taxon>Raphignathae</taxon>
        <taxon>Tetranychoidea</taxon>
        <taxon>Tetranychidae</taxon>
        <taxon>Tetranychus</taxon>
    </lineage>
</organism>
<protein>
    <recommendedName>
        <fullName evidence="1">Cystatin domain-containing protein</fullName>
    </recommendedName>
</protein>
<reference evidence="2" key="2">
    <citation type="submission" date="2015-06" db="UniProtKB">
        <authorList>
            <consortium name="EnsemblMetazoa"/>
        </authorList>
    </citation>
    <scope>IDENTIFICATION</scope>
</reference>
<evidence type="ECO:0000259" key="1">
    <source>
        <dbReference type="Pfam" id="PF00031"/>
    </source>
</evidence>
<dbReference type="GO" id="GO:0004869">
    <property type="term" value="F:cysteine-type endopeptidase inhibitor activity"/>
    <property type="evidence" value="ECO:0007669"/>
    <property type="project" value="InterPro"/>
</dbReference>
<dbReference type="EMBL" id="CAEY01000806">
    <property type="status" value="NOT_ANNOTATED_CDS"/>
    <property type="molecule type" value="Genomic_DNA"/>
</dbReference>
<evidence type="ECO:0000313" key="2">
    <source>
        <dbReference type="EnsemblMetazoa" id="tetur02g06560.1"/>
    </source>
</evidence>
<dbReference type="Pfam" id="PF00031">
    <property type="entry name" value="Cystatin"/>
    <property type="match status" value="1"/>
</dbReference>
<evidence type="ECO:0000313" key="3">
    <source>
        <dbReference type="Proteomes" id="UP000015104"/>
    </source>
</evidence>
<proteinExistence type="predicted"/>
<dbReference type="AlphaFoldDB" id="T1JW12"/>
<dbReference type="SUPFAM" id="SSF54403">
    <property type="entry name" value="Cystatin/monellin"/>
    <property type="match status" value="1"/>
</dbReference>
<feature type="domain" description="Cystatin" evidence="1">
    <location>
        <begin position="37"/>
        <end position="116"/>
    </location>
</feature>
<dbReference type="InterPro" id="IPR000010">
    <property type="entry name" value="Cystatin_dom"/>
</dbReference>
<reference evidence="3" key="1">
    <citation type="submission" date="2011-08" db="EMBL/GenBank/DDBJ databases">
        <authorList>
            <person name="Rombauts S."/>
        </authorList>
    </citation>
    <scope>NUCLEOTIDE SEQUENCE</scope>
    <source>
        <strain evidence="3">London</strain>
    </source>
</reference>
<dbReference type="eggNOG" id="ENOG502TH9G">
    <property type="taxonomic scope" value="Eukaryota"/>
</dbReference>